<evidence type="ECO:0000313" key="3">
    <source>
        <dbReference type="Proteomes" id="UP000244722"/>
    </source>
</evidence>
<keyword evidence="1" id="KW-0732">Signal</keyword>
<reference evidence="2 3" key="1">
    <citation type="submission" date="2017-04" db="EMBL/GenBank/DDBJ databases">
        <title>Draft genome sequence of Tuber borchii Vittad., a whitish edible truffle.</title>
        <authorList>
            <consortium name="DOE Joint Genome Institute"/>
            <person name="Murat C."/>
            <person name="Kuo A."/>
            <person name="Barry K.W."/>
            <person name="Clum A."/>
            <person name="Dockter R.B."/>
            <person name="Fauchery L."/>
            <person name="Iotti M."/>
            <person name="Kohler A."/>
            <person name="Labutti K."/>
            <person name="Lindquist E.A."/>
            <person name="Lipzen A."/>
            <person name="Ohm R.A."/>
            <person name="Wang M."/>
            <person name="Grigoriev I.V."/>
            <person name="Zambonelli A."/>
            <person name="Martin F.M."/>
        </authorList>
    </citation>
    <scope>NUCLEOTIDE SEQUENCE [LARGE SCALE GENOMIC DNA]</scope>
    <source>
        <strain evidence="2 3">Tbo3840</strain>
    </source>
</reference>
<keyword evidence="3" id="KW-1185">Reference proteome</keyword>
<evidence type="ECO:0000256" key="1">
    <source>
        <dbReference type="SAM" id="SignalP"/>
    </source>
</evidence>
<comment type="caution">
    <text evidence="2">The sequence shown here is derived from an EMBL/GenBank/DDBJ whole genome shotgun (WGS) entry which is preliminary data.</text>
</comment>
<dbReference type="EMBL" id="NESQ01000097">
    <property type="protein sequence ID" value="PUU79239.1"/>
    <property type="molecule type" value="Genomic_DNA"/>
</dbReference>
<feature type="chain" id="PRO_5015525065" description="Secreted protein" evidence="1">
    <location>
        <begin position="24"/>
        <end position="120"/>
    </location>
</feature>
<sequence>MLEYGTLLLVASLLSLSYHGGRVGSVAVATVRLLEKILFPCHSQPLSLFLLRSAQHPQNLVRSLTPHQINFSEKFSLLTSQPRKLPSPPLTTAHYFTAQHIFYHTFYRYLIPLTYSPPSR</sequence>
<feature type="signal peptide" evidence="1">
    <location>
        <begin position="1"/>
        <end position="23"/>
    </location>
</feature>
<evidence type="ECO:0000313" key="2">
    <source>
        <dbReference type="EMBL" id="PUU79239.1"/>
    </source>
</evidence>
<organism evidence="2 3">
    <name type="scientific">Tuber borchii</name>
    <name type="common">White truffle</name>
    <dbReference type="NCBI Taxonomy" id="42251"/>
    <lineage>
        <taxon>Eukaryota</taxon>
        <taxon>Fungi</taxon>
        <taxon>Dikarya</taxon>
        <taxon>Ascomycota</taxon>
        <taxon>Pezizomycotina</taxon>
        <taxon>Pezizomycetes</taxon>
        <taxon>Pezizales</taxon>
        <taxon>Tuberaceae</taxon>
        <taxon>Tuber</taxon>
    </lineage>
</organism>
<name>A0A2T6ZUR5_TUBBO</name>
<protein>
    <recommendedName>
        <fullName evidence="4">Secreted protein</fullName>
    </recommendedName>
</protein>
<accession>A0A2T6ZUR5</accession>
<dbReference type="Proteomes" id="UP000244722">
    <property type="component" value="Unassembled WGS sequence"/>
</dbReference>
<dbReference type="AlphaFoldDB" id="A0A2T6ZUR5"/>
<gene>
    <name evidence="2" type="ORF">B9Z19DRAFT_843757</name>
</gene>
<proteinExistence type="predicted"/>
<evidence type="ECO:0008006" key="4">
    <source>
        <dbReference type="Google" id="ProtNLM"/>
    </source>
</evidence>